<reference evidence="1 2" key="1">
    <citation type="submission" date="2018-06" db="EMBL/GenBank/DDBJ databases">
        <authorList>
            <consortium name="Pathogen Informatics"/>
            <person name="Doyle S."/>
        </authorList>
    </citation>
    <scope>NUCLEOTIDE SEQUENCE [LARGE SCALE GENOMIC DNA]</scope>
    <source>
        <strain evidence="1 2">NCTC11661</strain>
    </source>
</reference>
<dbReference type="RefSeq" id="WP_002687718.1">
    <property type="nucleotide sequence ID" value="NZ_UFTJ01000003.1"/>
</dbReference>
<name>A0A380ZUM9_9FLAO</name>
<dbReference type="EMBL" id="UFTJ01000003">
    <property type="protein sequence ID" value="SUV53043.1"/>
    <property type="molecule type" value="Genomic_DNA"/>
</dbReference>
<gene>
    <name evidence="1" type="ORF">NCTC11661_02190</name>
</gene>
<dbReference type="Proteomes" id="UP000255515">
    <property type="component" value="Unassembled WGS sequence"/>
</dbReference>
<accession>A0A380ZUM9</accession>
<protein>
    <submittedName>
        <fullName evidence="1">Uncharacterized protein</fullName>
    </submittedName>
</protein>
<evidence type="ECO:0000313" key="1">
    <source>
        <dbReference type="EMBL" id="SUV53043.1"/>
    </source>
</evidence>
<evidence type="ECO:0000313" key="2">
    <source>
        <dbReference type="Proteomes" id="UP000255515"/>
    </source>
</evidence>
<organism evidence="1 2">
    <name type="scientific">Bergeyella zoohelcum</name>
    <dbReference type="NCBI Taxonomy" id="1015"/>
    <lineage>
        <taxon>Bacteria</taxon>
        <taxon>Pseudomonadati</taxon>
        <taxon>Bacteroidota</taxon>
        <taxon>Flavobacteriia</taxon>
        <taxon>Flavobacteriales</taxon>
        <taxon>Weeksellaceae</taxon>
        <taxon>Bergeyella</taxon>
    </lineage>
</organism>
<proteinExistence type="predicted"/>
<dbReference type="PROSITE" id="PS51257">
    <property type="entry name" value="PROKAR_LIPOPROTEIN"/>
    <property type="match status" value="1"/>
</dbReference>
<sequence>MKKFLNLAVLFVLAVALISCRDKDHHPHDTHEHEEISKVVMKVTNLATKHEQSITYINGAASGALNLKSGDAYHVELDFQSKHNDHYHSVNDEIIKERDEHFIVFNFAGINAALWREAKGDVRSDGNIVGLKTEWEIGQNISSNAKVQIKLMHQPTSVNQNHPSMDYQYGAVTGGDADVDMTINIQ</sequence>
<dbReference type="AlphaFoldDB" id="A0A380ZUM9"/>